<name>A0A8B7Z5L0_ACAPL</name>
<dbReference type="InterPro" id="IPR002347">
    <property type="entry name" value="SDR_fam"/>
</dbReference>
<organism evidence="1 2">
    <name type="scientific">Acanthaster planci</name>
    <name type="common">Crown-of-thorns starfish</name>
    <dbReference type="NCBI Taxonomy" id="133434"/>
    <lineage>
        <taxon>Eukaryota</taxon>
        <taxon>Metazoa</taxon>
        <taxon>Echinodermata</taxon>
        <taxon>Eleutherozoa</taxon>
        <taxon>Asterozoa</taxon>
        <taxon>Asteroidea</taxon>
        <taxon>Valvatacea</taxon>
        <taxon>Valvatida</taxon>
        <taxon>Acanthasteridae</taxon>
        <taxon>Acanthaster</taxon>
    </lineage>
</organism>
<sequence>MTSKPLAGKVCLVTGASRGIGRGIALQLGEAGATVYVTGRSLDPKGEGKPGSLRDAADEIEGRGGKCIPVQCDHGDDEQVKLLFERISKEQNGRLDILVNNAYSAISALLTTIGKTFWEMPVSMWDTINRVGLRGHYVATWHAAQMMVPAKQGLIVNISSHGGLFYFLNAPYCVGKIGCDRMAVDCGLELKKNNVAMLSLWPGPAKTELVLEKWTAEDRTDFEKASYEYVMKYGETIEYSGKVIAHLARDPKIMNKTGRIFITAELGYEYGFRDIDGKAPASLRQVKSLFHWTGHPWLAALTPSFIRCPYWLMALLGNHF</sequence>
<keyword evidence="1" id="KW-1185">Reference proteome</keyword>
<accession>A0A8B7Z5L0</accession>
<dbReference type="OrthoDB" id="1933717at2759"/>
<dbReference type="KEGG" id="aplc:110984756"/>
<dbReference type="PRINTS" id="PR00081">
    <property type="entry name" value="GDHRDH"/>
</dbReference>
<dbReference type="Proteomes" id="UP000694845">
    <property type="component" value="Unplaced"/>
</dbReference>
<dbReference type="Pfam" id="PF00106">
    <property type="entry name" value="adh_short"/>
    <property type="match status" value="1"/>
</dbReference>
<dbReference type="InterPro" id="IPR036291">
    <property type="entry name" value="NAD(P)-bd_dom_sf"/>
</dbReference>
<reference evidence="2" key="1">
    <citation type="submission" date="2025-08" db="UniProtKB">
        <authorList>
            <consortium name="RefSeq"/>
        </authorList>
    </citation>
    <scope>IDENTIFICATION</scope>
</reference>
<dbReference type="SUPFAM" id="SSF51735">
    <property type="entry name" value="NAD(P)-binding Rossmann-fold domains"/>
    <property type="match status" value="1"/>
</dbReference>
<gene>
    <name evidence="2" type="primary">LOC110984756</name>
</gene>
<proteinExistence type="predicted"/>
<dbReference type="PANTHER" id="PTHR44147:SF2">
    <property type="entry name" value="DEHYDROGENASE_REDUCTASE SDR FAMILY MEMBER 1"/>
    <property type="match status" value="1"/>
</dbReference>
<dbReference type="RefSeq" id="XP_022100924.1">
    <property type="nucleotide sequence ID" value="XM_022245232.1"/>
</dbReference>
<protein>
    <submittedName>
        <fullName evidence="2">Dehydrogenase/reductase SDR family member 1-like</fullName>
    </submittedName>
</protein>
<dbReference type="PANTHER" id="PTHR44147">
    <property type="entry name" value="DEHYDROGENASE/REDUCTASE SDR FAMILY MEMBER 1"/>
    <property type="match status" value="1"/>
</dbReference>
<dbReference type="GeneID" id="110984756"/>
<dbReference type="AlphaFoldDB" id="A0A8B7Z5L0"/>
<evidence type="ECO:0000313" key="2">
    <source>
        <dbReference type="RefSeq" id="XP_022100924.1"/>
    </source>
</evidence>
<dbReference type="Gene3D" id="3.40.50.720">
    <property type="entry name" value="NAD(P)-binding Rossmann-like Domain"/>
    <property type="match status" value="1"/>
</dbReference>
<evidence type="ECO:0000313" key="1">
    <source>
        <dbReference type="Proteomes" id="UP000694845"/>
    </source>
</evidence>
<dbReference type="OMA" id="WETDANI"/>